<protein>
    <submittedName>
        <fullName evidence="1">Uncharacterized protein</fullName>
    </submittedName>
</protein>
<name>A0A1S2VD25_9BACT</name>
<proteinExistence type="predicted"/>
<comment type="caution">
    <text evidence="1">The sequence shown here is derived from an EMBL/GenBank/DDBJ whole genome shotgun (WGS) entry which is preliminary data.</text>
</comment>
<dbReference type="EMBL" id="MORL01000024">
    <property type="protein sequence ID" value="OIN56320.1"/>
    <property type="molecule type" value="Genomic_DNA"/>
</dbReference>
<dbReference type="AlphaFoldDB" id="A0A1S2VD25"/>
<evidence type="ECO:0000313" key="1">
    <source>
        <dbReference type="EMBL" id="OIN56320.1"/>
    </source>
</evidence>
<evidence type="ECO:0000313" key="2">
    <source>
        <dbReference type="Proteomes" id="UP000181790"/>
    </source>
</evidence>
<dbReference type="RefSeq" id="WP_071505992.1">
    <property type="nucleotide sequence ID" value="NZ_MORL01000024.1"/>
</dbReference>
<gene>
    <name evidence="1" type="ORF">BLX24_25130</name>
</gene>
<dbReference type="Proteomes" id="UP000181790">
    <property type="component" value="Unassembled WGS sequence"/>
</dbReference>
<keyword evidence="2" id="KW-1185">Reference proteome</keyword>
<reference evidence="1 2" key="1">
    <citation type="submission" date="2016-10" db="EMBL/GenBank/DDBJ databases">
        <title>Arsenicibacter rosenii gen. nov., sp. nov., an efficient arsenic-methylating bacterium isolated from an arsenic-contaminated paddy soil.</title>
        <authorList>
            <person name="Huang K."/>
        </authorList>
    </citation>
    <scope>NUCLEOTIDE SEQUENCE [LARGE SCALE GENOMIC DNA]</scope>
    <source>
        <strain evidence="1 2">SM-1</strain>
    </source>
</reference>
<accession>A0A1S2VD25</accession>
<sequence length="119" mass="13272">MNIDLSVRTGNQFHQLYFALVEQRQAMLREAVKQLGPYDDCLEQFATYIQDVEVIDDLLNNMVTALNFAVSNEQKGGDGFNANDCQMNEWSALVSEVKGNFSQTSQPASAMQKGGQKSE</sequence>
<organism evidence="1 2">
    <name type="scientific">Arsenicibacter rosenii</name>
    <dbReference type="NCBI Taxonomy" id="1750698"/>
    <lineage>
        <taxon>Bacteria</taxon>
        <taxon>Pseudomonadati</taxon>
        <taxon>Bacteroidota</taxon>
        <taxon>Cytophagia</taxon>
        <taxon>Cytophagales</taxon>
        <taxon>Spirosomataceae</taxon>
        <taxon>Arsenicibacter</taxon>
    </lineage>
</organism>